<dbReference type="AlphaFoldDB" id="A0A2R8AQH8"/>
<sequence>MSDLPPLSVTALARENQKQWFQEFRARVLQAGEPYAIAAAVAPHEVFHAMDVPVVPIPWYSAVISAKQLSPYYFSLMENMGFHDGLPRYSTLPYISTLDNDPARAPYGGLPKPALILERLRSDYVQRVGELWAEAFDCPLVLMDAPGQTELRPGWPEAAQHGWEALYEPHRLDFQVEQLKALIHTAEQATGKPFRQSRLERDMANINRLGEVIAEARDLIASAPLCPVPLAEQLTNVMACTWQRGSQWAIDHANAYRDEIADRVAAGQGICTGEKRRLLWLNNGLWFNTAFYRYFEQSHDTVFVWSMYSDFLSDGYRKYYDSDPLRALAARHISMSEQLHQPPWMAEWILKQARDFRADGAVMLTPVNDRMASLGTRLCKLALEHAGLPVLEIRANAVDARTWDDETNRARVAQFIEERVTSAR</sequence>
<dbReference type="PANTHER" id="PTHR30548">
    <property type="entry name" value="2-HYDROXYGLUTARYL-COA DEHYDRATASE, D-COMPONENT-RELATED"/>
    <property type="match status" value="1"/>
</dbReference>
<dbReference type="InterPro" id="IPR010327">
    <property type="entry name" value="FldB/FldC_alpha/beta"/>
</dbReference>
<name>A0A2R8AQH8_9RHOB</name>
<dbReference type="Gene3D" id="3.40.50.11900">
    <property type="match status" value="1"/>
</dbReference>
<dbReference type="PANTHER" id="PTHR30548:SF2">
    <property type="entry name" value="2-HYDROXYACYL-COA DEHYDRATASE,D-COMPONENT"/>
    <property type="match status" value="1"/>
</dbReference>
<comment type="similarity">
    <text evidence="1">Belongs to the FldB/FldC dehydratase alpha/beta subunit family.</text>
</comment>
<evidence type="ECO:0000256" key="1">
    <source>
        <dbReference type="ARBA" id="ARBA00005806"/>
    </source>
</evidence>
<gene>
    <name evidence="2" type="ORF">PRI8871_00718</name>
</gene>
<accession>A0A2R8AQH8</accession>
<organism evidence="2 3">
    <name type="scientific">Pseudoprimorskyibacter insulae</name>
    <dbReference type="NCBI Taxonomy" id="1695997"/>
    <lineage>
        <taxon>Bacteria</taxon>
        <taxon>Pseudomonadati</taxon>
        <taxon>Pseudomonadota</taxon>
        <taxon>Alphaproteobacteria</taxon>
        <taxon>Rhodobacterales</taxon>
        <taxon>Paracoccaceae</taxon>
        <taxon>Pseudoprimorskyibacter</taxon>
    </lineage>
</organism>
<dbReference type="Proteomes" id="UP000244904">
    <property type="component" value="Unassembled WGS sequence"/>
</dbReference>
<reference evidence="3" key="1">
    <citation type="submission" date="2018-03" db="EMBL/GenBank/DDBJ databases">
        <authorList>
            <person name="Rodrigo-Torres L."/>
            <person name="Arahal R. D."/>
            <person name="Lucena T."/>
        </authorList>
    </citation>
    <scope>NUCLEOTIDE SEQUENCE [LARGE SCALE GENOMIC DNA]</scope>
    <source>
        <strain evidence="3">CECT 8871</strain>
    </source>
</reference>
<dbReference type="EMBL" id="OMOJ01000001">
    <property type="protein sequence ID" value="SPF78127.1"/>
    <property type="molecule type" value="Genomic_DNA"/>
</dbReference>
<dbReference type="RefSeq" id="WP_108884798.1">
    <property type="nucleotide sequence ID" value="NZ_OMOJ01000001.1"/>
</dbReference>
<dbReference type="Pfam" id="PF06050">
    <property type="entry name" value="HGD-D"/>
    <property type="match status" value="1"/>
</dbReference>
<dbReference type="OrthoDB" id="3175226at2"/>
<evidence type="ECO:0008006" key="4">
    <source>
        <dbReference type="Google" id="ProtNLM"/>
    </source>
</evidence>
<evidence type="ECO:0000313" key="3">
    <source>
        <dbReference type="Proteomes" id="UP000244904"/>
    </source>
</evidence>
<evidence type="ECO:0000313" key="2">
    <source>
        <dbReference type="EMBL" id="SPF78127.1"/>
    </source>
</evidence>
<proteinExistence type="inferred from homology"/>
<protein>
    <recommendedName>
        <fullName evidence="4">2-hydroxyglutaryl-CoA dehydratase, D-component</fullName>
    </recommendedName>
</protein>
<keyword evidence="3" id="KW-1185">Reference proteome</keyword>